<dbReference type="AlphaFoldDB" id="A0AAW7YTW4"/>
<name>A0AAW7YTW4_9STAP</name>
<reference evidence="1" key="1">
    <citation type="submission" date="2023-07" db="EMBL/GenBank/DDBJ databases">
        <title>Genome content predicts the carbon catabolic preferences of heterotrophic bacteria.</title>
        <authorList>
            <person name="Gralka M."/>
        </authorList>
    </citation>
    <scope>NUCLEOTIDE SEQUENCE</scope>
    <source>
        <strain evidence="1">E2R20</strain>
    </source>
</reference>
<dbReference type="EMBL" id="JAUOQO010000042">
    <property type="protein sequence ID" value="MDO6574970.1"/>
    <property type="molecule type" value="Genomic_DNA"/>
</dbReference>
<protein>
    <submittedName>
        <fullName evidence="1">Uncharacterized protein</fullName>
    </submittedName>
</protein>
<accession>A0AAW7YTW4</accession>
<dbReference type="RefSeq" id="WP_303521828.1">
    <property type="nucleotide sequence ID" value="NZ_JAUOQO010000042.1"/>
</dbReference>
<feature type="non-terminal residue" evidence="1">
    <location>
        <position position="1"/>
    </location>
</feature>
<comment type="caution">
    <text evidence="1">The sequence shown here is derived from an EMBL/GenBank/DDBJ whole genome shotgun (WGS) entry which is preliminary data.</text>
</comment>
<sequence>GIYRDYLAYQIEFENKKDVGVRAFSGIVGFFDLLDNKIVSLRVSINDPIPANGKMQWAGETAYNEFLSSDNKARSARLKNIQTTFRPTKILYDDGEVKEFD</sequence>
<proteinExistence type="predicted"/>
<keyword evidence="2" id="KW-1185">Reference proteome</keyword>
<organism evidence="1 2">
    <name type="scientific">Staphylococcus pasteuri_A</name>
    <dbReference type="NCBI Taxonomy" id="3062664"/>
    <lineage>
        <taxon>Bacteria</taxon>
        <taxon>Bacillati</taxon>
        <taxon>Bacillota</taxon>
        <taxon>Bacilli</taxon>
        <taxon>Bacillales</taxon>
        <taxon>Staphylococcaceae</taxon>
        <taxon>Staphylococcus</taxon>
    </lineage>
</organism>
<evidence type="ECO:0000313" key="2">
    <source>
        <dbReference type="Proteomes" id="UP001170310"/>
    </source>
</evidence>
<gene>
    <name evidence="1" type="ORF">Q4528_12685</name>
</gene>
<dbReference type="Proteomes" id="UP001170310">
    <property type="component" value="Unassembled WGS sequence"/>
</dbReference>
<evidence type="ECO:0000313" key="1">
    <source>
        <dbReference type="EMBL" id="MDO6574970.1"/>
    </source>
</evidence>